<evidence type="ECO:0000256" key="2">
    <source>
        <dbReference type="ARBA" id="ARBA00022527"/>
    </source>
</evidence>
<dbReference type="GO" id="GO:0005634">
    <property type="term" value="C:nucleus"/>
    <property type="evidence" value="ECO:0007669"/>
    <property type="project" value="TreeGrafter"/>
</dbReference>
<proteinExistence type="predicted"/>
<dbReference type="Gene3D" id="3.30.200.20">
    <property type="entry name" value="Phosphorylase Kinase, domain 1"/>
    <property type="match status" value="1"/>
</dbReference>
<dbReference type="AlphaFoldDB" id="A0AAQ4E9D7"/>
<evidence type="ECO:0000313" key="7">
    <source>
        <dbReference type="EMBL" id="KAK8771222.1"/>
    </source>
</evidence>
<dbReference type="InterPro" id="IPR011009">
    <property type="entry name" value="Kinase-like_dom_sf"/>
</dbReference>
<dbReference type="PANTHER" id="PTHR24356:SF1">
    <property type="entry name" value="SERINE_THREONINE-PROTEIN KINASE GREATWALL"/>
    <property type="match status" value="1"/>
</dbReference>
<dbReference type="PANTHER" id="PTHR24356">
    <property type="entry name" value="SERINE/THREONINE-PROTEIN KINASE"/>
    <property type="match status" value="1"/>
</dbReference>
<dbReference type="EC" id="2.7.11.1" evidence="1"/>
<comment type="caution">
    <text evidence="7">The sequence shown here is derived from an EMBL/GenBank/DDBJ whole genome shotgun (WGS) entry which is preliminary data.</text>
</comment>
<reference evidence="7 8" key="1">
    <citation type="journal article" date="2023" name="Arcadia Sci">
        <title>De novo assembly of a long-read Amblyomma americanum tick genome.</title>
        <authorList>
            <person name="Chou S."/>
            <person name="Poskanzer K.E."/>
            <person name="Rollins M."/>
            <person name="Thuy-Boun P.S."/>
        </authorList>
    </citation>
    <scope>NUCLEOTIDE SEQUENCE [LARGE SCALE GENOMIC DNA]</scope>
    <source>
        <strain evidence="7">F_SG_1</strain>
        <tissue evidence="7">Salivary glands</tissue>
    </source>
</reference>
<dbReference type="InterPro" id="IPR050236">
    <property type="entry name" value="Ser_Thr_kinase_AGC"/>
</dbReference>
<keyword evidence="5" id="KW-0418">Kinase</keyword>
<accession>A0AAQ4E9D7</accession>
<evidence type="ECO:0000256" key="5">
    <source>
        <dbReference type="ARBA" id="ARBA00022777"/>
    </source>
</evidence>
<keyword evidence="4" id="KW-0547">Nucleotide-binding</keyword>
<evidence type="ECO:0000256" key="6">
    <source>
        <dbReference type="ARBA" id="ARBA00022840"/>
    </source>
</evidence>
<evidence type="ECO:0000256" key="4">
    <source>
        <dbReference type="ARBA" id="ARBA00022741"/>
    </source>
</evidence>
<evidence type="ECO:0000313" key="8">
    <source>
        <dbReference type="Proteomes" id="UP001321473"/>
    </source>
</evidence>
<dbReference type="GO" id="GO:0035556">
    <property type="term" value="P:intracellular signal transduction"/>
    <property type="evidence" value="ECO:0007669"/>
    <property type="project" value="TreeGrafter"/>
</dbReference>
<dbReference type="GO" id="GO:0005524">
    <property type="term" value="F:ATP binding"/>
    <property type="evidence" value="ECO:0007669"/>
    <property type="project" value="UniProtKB-KW"/>
</dbReference>
<organism evidence="7 8">
    <name type="scientific">Amblyomma americanum</name>
    <name type="common">Lone star tick</name>
    <dbReference type="NCBI Taxonomy" id="6943"/>
    <lineage>
        <taxon>Eukaryota</taxon>
        <taxon>Metazoa</taxon>
        <taxon>Ecdysozoa</taxon>
        <taxon>Arthropoda</taxon>
        <taxon>Chelicerata</taxon>
        <taxon>Arachnida</taxon>
        <taxon>Acari</taxon>
        <taxon>Parasitiformes</taxon>
        <taxon>Ixodida</taxon>
        <taxon>Ixodoidea</taxon>
        <taxon>Ixodidae</taxon>
        <taxon>Amblyomminae</taxon>
        <taxon>Amblyomma</taxon>
    </lineage>
</organism>
<keyword evidence="2" id="KW-0723">Serine/threonine-protein kinase</keyword>
<sequence length="134" mass="14827">MSAVKFPSIDDFVMLKPISRGAFGSTKAEGGSATVRAAECKVYLARKKDHSDQLFAIKVVKKSEMVHKNMVDQVLAERNALAVSCSPFVVHLFYCLQTPSCVHLVSDPALLGTLLEPHVTYGAIHKISFFLYRR</sequence>
<name>A0AAQ4E9D7_AMBAM</name>
<dbReference type="Proteomes" id="UP001321473">
    <property type="component" value="Unassembled WGS sequence"/>
</dbReference>
<dbReference type="GO" id="GO:0004674">
    <property type="term" value="F:protein serine/threonine kinase activity"/>
    <property type="evidence" value="ECO:0007669"/>
    <property type="project" value="UniProtKB-KW"/>
</dbReference>
<dbReference type="EMBL" id="JARKHS020020010">
    <property type="protein sequence ID" value="KAK8771222.1"/>
    <property type="molecule type" value="Genomic_DNA"/>
</dbReference>
<dbReference type="SUPFAM" id="SSF56112">
    <property type="entry name" value="Protein kinase-like (PK-like)"/>
    <property type="match status" value="1"/>
</dbReference>
<keyword evidence="6" id="KW-0067">ATP-binding</keyword>
<keyword evidence="3" id="KW-0808">Transferase</keyword>
<evidence type="ECO:0000256" key="1">
    <source>
        <dbReference type="ARBA" id="ARBA00012513"/>
    </source>
</evidence>
<evidence type="ECO:0000256" key="3">
    <source>
        <dbReference type="ARBA" id="ARBA00022679"/>
    </source>
</evidence>
<gene>
    <name evidence="7" type="ORF">V5799_025534</name>
</gene>
<protein>
    <recommendedName>
        <fullName evidence="1">non-specific serine/threonine protein kinase</fullName>
        <ecNumber evidence="1">2.7.11.1</ecNumber>
    </recommendedName>
</protein>
<keyword evidence="8" id="KW-1185">Reference proteome</keyword>